<dbReference type="InterPro" id="IPR002016">
    <property type="entry name" value="Haem_peroxidase"/>
</dbReference>
<feature type="signal peptide" evidence="14">
    <location>
        <begin position="1"/>
        <end position="22"/>
    </location>
</feature>
<dbReference type="AlphaFoldDB" id="A0A8T0ILL6"/>
<feature type="domain" description="Plant heme peroxidase family profile" evidence="15">
    <location>
        <begin position="46"/>
        <end position="347"/>
    </location>
</feature>
<evidence type="ECO:0000256" key="11">
    <source>
        <dbReference type="PIRSR" id="PIRSR600823-3"/>
    </source>
</evidence>
<keyword evidence="14" id="KW-0376">Hydrogen peroxide</keyword>
<keyword evidence="14" id="KW-0964">Secreted</keyword>
<evidence type="ECO:0000256" key="4">
    <source>
        <dbReference type="ARBA" id="ARBA00022617"/>
    </source>
</evidence>
<dbReference type="PRINTS" id="PR00461">
    <property type="entry name" value="PLPEROXIDASE"/>
</dbReference>
<comment type="similarity">
    <text evidence="14">Belongs to the peroxidase family. Classical plant (class III) peroxidase subfamily.</text>
</comment>
<keyword evidence="7 11" id="KW-0408">Iron</keyword>
<evidence type="ECO:0000256" key="5">
    <source>
        <dbReference type="ARBA" id="ARBA00022723"/>
    </source>
</evidence>
<feature type="binding site" evidence="11">
    <location>
        <position position="88"/>
    </location>
    <ligand>
        <name>Ca(2+)</name>
        <dbReference type="ChEBI" id="CHEBI:29108"/>
        <label>1</label>
    </ligand>
</feature>
<dbReference type="GO" id="GO:0006979">
    <property type="term" value="P:response to oxidative stress"/>
    <property type="evidence" value="ECO:0007669"/>
    <property type="project" value="UniProtKB-UniRule"/>
</dbReference>
<feature type="chain" id="PRO_5035965706" description="Peroxidase" evidence="14">
    <location>
        <begin position="23"/>
        <end position="348"/>
    </location>
</feature>
<feature type="binding site" evidence="11">
    <location>
        <position position="93"/>
    </location>
    <ligand>
        <name>Ca(2+)</name>
        <dbReference type="ChEBI" id="CHEBI:29108"/>
        <label>1</label>
    </ligand>
</feature>
<dbReference type="InterPro" id="IPR000823">
    <property type="entry name" value="Peroxidase_pln"/>
</dbReference>
<evidence type="ECO:0000256" key="3">
    <source>
        <dbReference type="ARBA" id="ARBA00022559"/>
    </source>
</evidence>
<evidence type="ECO:0000256" key="2">
    <source>
        <dbReference type="ARBA" id="ARBA00006873"/>
    </source>
</evidence>
<dbReference type="EMBL" id="CM026423">
    <property type="protein sequence ID" value="KAG0583468.1"/>
    <property type="molecule type" value="Genomic_DNA"/>
</dbReference>
<feature type="binding site" description="axial binding residue" evidence="11">
    <location>
        <position position="213"/>
    </location>
    <ligand>
        <name>heme b</name>
        <dbReference type="ChEBI" id="CHEBI:60344"/>
    </ligand>
    <ligandPart>
        <name>Fe</name>
        <dbReference type="ChEBI" id="CHEBI:18248"/>
    </ligandPart>
</feature>
<evidence type="ECO:0000256" key="1">
    <source>
        <dbReference type="ARBA" id="ARBA00000189"/>
    </source>
</evidence>
<dbReference type="PRINTS" id="PR00458">
    <property type="entry name" value="PEROXIDASE"/>
</dbReference>
<keyword evidence="6 14" id="KW-0560">Oxidoreductase</keyword>
<keyword evidence="3 14" id="KW-0575">Peroxidase</keyword>
<dbReference type="GO" id="GO:0005576">
    <property type="term" value="C:extracellular region"/>
    <property type="evidence" value="ECO:0007669"/>
    <property type="project" value="UniProtKB-SubCell"/>
</dbReference>
<proteinExistence type="inferred from homology"/>
<dbReference type="FunFam" id="1.10.420.10:FF:000001">
    <property type="entry name" value="Peroxidase"/>
    <property type="match status" value="1"/>
</dbReference>
<dbReference type="PANTHER" id="PTHR31517">
    <property type="match status" value="1"/>
</dbReference>
<evidence type="ECO:0000313" key="17">
    <source>
        <dbReference type="Proteomes" id="UP000822688"/>
    </source>
</evidence>
<evidence type="ECO:0000256" key="8">
    <source>
        <dbReference type="ARBA" id="ARBA00023157"/>
    </source>
</evidence>
<dbReference type="PANTHER" id="PTHR31517:SF48">
    <property type="entry name" value="PEROXIDASE 16-RELATED"/>
    <property type="match status" value="1"/>
</dbReference>
<gene>
    <name evidence="16" type="ORF">KC19_3G138500</name>
</gene>
<feature type="disulfide bond" evidence="13">
    <location>
        <begin position="141"/>
        <end position="343"/>
    </location>
</feature>
<evidence type="ECO:0000256" key="10">
    <source>
        <dbReference type="PIRSR" id="PIRSR600823-2"/>
    </source>
</evidence>
<keyword evidence="14" id="KW-0732">Signal</keyword>
<keyword evidence="5 11" id="KW-0479">Metal-binding</keyword>
<organism evidence="16 17">
    <name type="scientific">Ceratodon purpureus</name>
    <name type="common">Fire moss</name>
    <name type="synonym">Dicranum purpureum</name>
    <dbReference type="NCBI Taxonomy" id="3225"/>
    <lineage>
        <taxon>Eukaryota</taxon>
        <taxon>Viridiplantae</taxon>
        <taxon>Streptophyta</taxon>
        <taxon>Embryophyta</taxon>
        <taxon>Bryophyta</taxon>
        <taxon>Bryophytina</taxon>
        <taxon>Bryopsida</taxon>
        <taxon>Dicranidae</taxon>
        <taxon>Pseudoditrichales</taxon>
        <taxon>Ditrichaceae</taxon>
        <taxon>Ceratodon</taxon>
    </lineage>
</organism>
<dbReference type="GO" id="GO:0046872">
    <property type="term" value="F:metal ion binding"/>
    <property type="evidence" value="ECO:0007669"/>
    <property type="project" value="UniProtKB-UniRule"/>
</dbReference>
<evidence type="ECO:0000256" key="14">
    <source>
        <dbReference type="RuleBase" id="RU362060"/>
    </source>
</evidence>
<feature type="active site" description="Proton acceptor" evidence="9">
    <location>
        <position position="87"/>
    </location>
</feature>
<comment type="subcellular location">
    <subcellularLocation>
        <location evidence="14">Secreted</location>
    </subcellularLocation>
</comment>
<dbReference type="GO" id="GO:0020037">
    <property type="term" value="F:heme binding"/>
    <property type="evidence" value="ECO:0007669"/>
    <property type="project" value="UniProtKB-UniRule"/>
</dbReference>
<feature type="disulfide bond" evidence="13">
    <location>
        <begin position="89"/>
        <end position="94"/>
    </location>
</feature>
<evidence type="ECO:0000259" key="15">
    <source>
        <dbReference type="PROSITE" id="PS50873"/>
    </source>
</evidence>
<comment type="function">
    <text evidence="14">Removal of H(2)O(2), oxidation of toxic reductants, biosynthesis and degradation of lignin, suberization, auxin catabolism, response to environmental stresses such as wounding, pathogen attack and oxidative stress.</text>
</comment>
<feature type="site" description="Transition state stabilizer" evidence="12">
    <location>
        <position position="83"/>
    </location>
</feature>
<evidence type="ECO:0000256" key="7">
    <source>
        <dbReference type="ARBA" id="ARBA00023004"/>
    </source>
</evidence>
<evidence type="ECO:0000256" key="13">
    <source>
        <dbReference type="PIRSR" id="PIRSR600823-5"/>
    </source>
</evidence>
<keyword evidence="17" id="KW-1185">Reference proteome</keyword>
<feature type="binding site" evidence="11">
    <location>
        <position position="109"/>
    </location>
    <ligand>
        <name>Ca(2+)</name>
        <dbReference type="ChEBI" id="CHEBI:29108"/>
        <label>1</label>
    </ligand>
</feature>
<feature type="binding site" evidence="10">
    <location>
        <position position="183"/>
    </location>
    <ligand>
        <name>substrate</name>
    </ligand>
</feature>
<dbReference type="InterPro" id="IPR033905">
    <property type="entry name" value="Secretory_peroxidase"/>
</dbReference>
<dbReference type="SUPFAM" id="SSF48113">
    <property type="entry name" value="Heme-dependent peroxidases"/>
    <property type="match status" value="1"/>
</dbReference>
<protein>
    <recommendedName>
        <fullName evidence="14">Peroxidase</fullName>
        <ecNumber evidence="14">1.11.1.7</ecNumber>
    </recommendedName>
</protein>
<evidence type="ECO:0000256" key="9">
    <source>
        <dbReference type="PIRSR" id="PIRSR600823-1"/>
    </source>
</evidence>
<dbReference type="GO" id="GO:0140825">
    <property type="term" value="F:lactoperoxidase activity"/>
    <property type="evidence" value="ECO:0007669"/>
    <property type="project" value="UniProtKB-EC"/>
</dbReference>
<comment type="caution">
    <text evidence="16">The sequence shown here is derived from an EMBL/GenBank/DDBJ whole genome shotgun (WGS) entry which is preliminary data.</text>
</comment>
<evidence type="ECO:0000256" key="12">
    <source>
        <dbReference type="PIRSR" id="PIRSR600823-4"/>
    </source>
</evidence>
<sequence>MMRIAPLVVILCIATVVGLGDGAGCPMHAAFGRRSLKQVPPVVQPPLQFGYYATSCPNLTNIVAERVNFWVLQDIRTPGKLLRLFFHDCVAAGCEGSILLNSTAALQAEKDAPISATLDKFFVIDDIKAAVELQCPGVVSCADILALAAVKSVALAGGPSFDIDLGRRDGTVSYLAAATASDPLSTMKVDALVASMALAGLDINDLVALSGAHTIGEVHCTSFTDRYDPALNTPFPDAAFGAELQAFCTGNGAAPDFATLNLKTFMDLQSPNMFDTSYYVNLIIGRGVMTSDQDLYNDPRTQPMVNQFATNRTAFFDAFIASMLKMGRQGVLTGTNGIIRKQCWTAQL</sequence>
<dbReference type="CDD" id="cd00693">
    <property type="entry name" value="secretory_peroxidase"/>
    <property type="match status" value="1"/>
</dbReference>
<keyword evidence="4 14" id="KW-0349">Heme</keyword>
<dbReference type="InterPro" id="IPR010255">
    <property type="entry name" value="Haem_peroxidase_sf"/>
</dbReference>
<dbReference type="Pfam" id="PF00141">
    <property type="entry name" value="peroxidase"/>
    <property type="match status" value="1"/>
</dbReference>
<dbReference type="EC" id="1.11.1.7" evidence="14"/>
<dbReference type="Proteomes" id="UP000822688">
    <property type="component" value="Chromosome 3"/>
</dbReference>
<dbReference type="PROSITE" id="PS50873">
    <property type="entry name" value="PEROXIDASE_4"/>
    <property type="match status" value="1"/>
</dbReference>
<feature type="disulfide bond" evidence="13">
    <location>
        <begin position="220"/>
        <end position="248"/>
    </location>
</feature>
<feature type="disulfide bond" evidence="13">
    <location>
        <begin position="56"/>
        <end position="135"/>
    </location>
</feature>
<keyword evidence="11 14" id="KW-0106">Calcium</keyword>
<keyword evidence="8 13" id="KW-1015">Disulfide bond</keyword>
<comment type="cofactor">
    <cofactor evidence="11 14">
        <name>Ca(2+)</name>
        <dbReference type="ChEBI" id="CHEBI:29108"/>
    </cofactor>
    <text evidence="11 14">Binds 2 calcium ions per subunit.</text>
</comment>
<accession>A0A8T0ILL6</accession>
<dbReference type="GO" id="GO:0042744">
    <property type="term" value="P:hydrogen peroxide catabolic process"/>
    <property type="evidence" value="ECO:0007669"/>
    <property type="project" value="UniProtKB-KW"/>
</dbReference>
<feature type="binding site" evidence="11">
    <location>
        <position position="267"/>
    </location>
    <ligand>
        <name>Ca(2+)</name>
        <dbReference type="ChEBI" id="CHEBI:29108"/>
        <label>2</label>
    </ligand>
</feature>
<name>A0A8T0ILL6_CERPU</name>
<comment type="catalytic activity">
    <reaction evidence="1 14">
        <text>2 a phenolic donor + H2O2 = 2 a phenolic radical donor + 2 H2O</text>
        <dbReference type="Rhea" id="RHEA:56136"/>
        <dbReference type="ChEBI" id="CHEBI:15377"/>
        <dbReference type="ChEBI" id="CHEBI:16240"/>
        <dbReference type="ChEBI" id="CHEBI:139520"/>
        <dbReference type="ChEBI" id="CHEBI:139521"/>
        <dbReference type="EC" id="1.11.1.7"/>
    </reaction>
</comment>
<evidence type="ECO:0000256" key="6">
    <source>
        <dbReference type="ARBA" id="ARBA00023002"/>
    </source>
</evidence>
<feature type="binding site" evidence="11">
    <location>
        <position position="275"/>
    </location>
    <ligand>
        <name>Ca(2+)</name>
        <dbReference type="ChEBI" id="CHEBI:29108"/>
        <label>2</label>
    </ligand>
</feature>
<feature type="binding site" evidence="11">
    <location>
        <position position="97"/>
    </location>
    <ligand>
        <name>Ca(2+)</name>
        <dbReference type="ChEBI" id="CHEBI:29108"/>
        <label>1</label>
    </ligand>
</feature>
<reference evidence="16" key="1">
    <citation type="submission" date="2020-06" db="EMBL/GenBank/DDBJ databases">
        <title>WGS assembly of Ceratodon purpureus strain R40.</title>
        <authorList>
            <person name="Carey S.B."/>
            <person name="Jenkins J."/>
            <person name="Shu S."/>
            <person name="Lovell J.T."/>
            <person name="Sreedasyam A."/>
            <person name="Maumus F."/>
            <person name="Tiley G.P."/>
            <person name="Fernandez-Pozo N."/>
            <person name="Barry K."/>
            <person name="Chen C."/>
            <person name="Wang M."/>
            <person name="Lipzen A."/>
            <person name="Daum C."/>
            <person name="Saski C.A."/>
            <person name="Payton A.C."/>
            <person name="Mcbreen J.C."/>
            <person name="Conrad R.E."/>
            <person name="Kollar L.M."/>
            <person name="Olsson S."/>
            <person name="Huttunen S."/>
            <person name="Landis J.B."/>
            <person name="Wickett N.J."/>
            <person name="Johnson M.G."/>
            <person name="Rensing S.A."/>
            <person name="Grimwood J."/>
            <person name="Schmutz J."/>
            <person name="Mcdaniel S.F."/>
        </authorList>
    </citation>
    <scope>NUCLEOTIDE SEQUENCE</scope>
    <source>
        <strain evidence="16">R40</strain>
    </source>
</reference>
<comment type="similarity">
    <text evidence="2">Belongs to the peroxidase family. Ascorbate peroxidase subfamily.</text>
</comment>
<feature type="binding site" evidence="11">
    <location>
        <position position="214"/>
    </location>
    <ligand>
        <name>Ca(2+)</name>
        <dbReference type="ChEBI" id="CHEBI:29108"/>
        <label>2</label>
    </ligand>
</feature>
<dbReference type="PROSITE" id="PS00435">
    <property type="entry name" value="PEROXIDASE_1"/>
    <property type="match status" value="1"/>
</dbReference>
<dbReference type="InterPro" id="IPR019793">
    <property type="entry name" value="Peroxidases_heam-ligand_BS"/>
</dbReference>
<comment type="cofactor">
    <cofactor evidence="11 14">
        <name>heme b</name>
        <dbReference type="ChEBI" id="CHEBI:60344"/>
    </cofactor>
    <text evidence="11 14">Binds 1 heme b (iron(II)-protoporphyrin IX) group per subunit.</text>
</comment>
<dbReference type="Gene3D" id="1.10.420.10">
    <property type="entry name" value="Peroxidase, domain 2"/>
    <property type="match status" value="1"/>
</dbReference>
<evidence type="ECO:0000313" key="16">
    <source>
        <dbReference type="EMBL" id="KAG0583468.1"/>
    </source>
</evidence>
<dbReference type="Gene3D" id="1.10.520.10">
    <property type="match status" value="1"/>
</dbReference>